<evidence type="ECO:0000313" key="2">
    <source>
        <dbReference type="EMBL" id="KAL0955831.1"/>
    </source>
</evidence>
<proteinExistence type="predicted"/>
<feature type="chain" id="PRO_5045398738" evidence="1">
    <location>
        <begin position="19"/>
        <end position="72"/>
    </location>
</feature>
<comment type="caution">
    <text evidence="2">The sequence shown here is derived from an EMBL/GenBank/DDBJ whole genome shotgun (WGS) entry which is preliminary data.</text>
</comment>
<name>A0ABR3JJC1_9AGAR</name>
<feature type="signal peptide" evidence="1">
    <location>
        <begin position="1"/>
        <end position="18"/>
    </location>
</feature>
<dbReference type="Proteomes" id="UP001556367">
    <property type="component" value="Unassembled WGS sequence"/>
</dbReference>
<reference evidence="3" key="1">
    <citation type="submission" date="2024-06" db="EMBL/GenBank/DDBJ databases">
        <title>Multi-omics analyses provide insights into the biosynthesis of the anticancer antibiotic pleurotin in Hohenbuehelia grisea.</title>
        <authorList>
            <person name="Weaver J.A."/>
            <person name="Alberti F."/>
        </authorList>
    </citation>
    <scope>NUCLEOTIDE SEQUENCE [LARGE SCALE GENOMIC DNA]</scope>
    <source>
        <strain evidence="3">T-177</strain>
    </source>
</reference>
<gene>
    <name evidence="2" type="ORF">HGRIS_002033</name>
</gene>
<dbReference type="EMBL" id="JASNQZ010000006">
    <property type="protein sequence ID" value="KAL0955831.1"/>
    <property type="molecule type" value="Genomic_DNA"/>
</dbReference>
<accession>A0ABR3JJC1</accession>
<sequence length="72" mass="7862">MKFTLFVALLAGVVSVLAAPIAEPASSELVARARINERAVISDRDHVDTLLRKDIKERAELAEDGLITCEEN</sequence>
<protein>
    <submittedName>
        <fullName evidence="2">Uncharacterized protein</fullName>
    </submittedName>
</protein>
<organism evidence="2 3">
    <name type="scientific">Hohenbuehelia grisea</name>
    <dbReference type="NCBI Taxonomy" id="104357"/>
    <lineage>
        <taxon>Eukaryota</taxon>
        <taxon>Fungi</taxon>
        <taxon>Dikarya</taxon>
        <taxon>Basidiomycota</taxon>
        <taxon>Agaricomycotina</taxon>
        <taxon>Agaricomycetes</taxon>
        <taxon>Agaricomycetidae</taxon>
        <taxon>Agaricales</taxon>
        <taxon>Pleurotineae</taxon>
        <taxon>Pleurotaceae</taxon>
        <taxon>Hohenbuehelia</taxon>
    </lineage>
</organism>
<evidence type="ECO:0000256" key="1">
    <source>
        <dbReference type="SAM" id="SignalP"/>
    </source>
</evidence>
<keyword evidence="3" id="KW-1185">Reference proteome</keyword>
<evidence type="ECO:0000313" key="3">
    <source>
        <dbReference type="Proteomes" id="UP001556367"/>
    </source>
</evidence>
<keyword evidence="1" id="KW-0732">Signal</keyword>